<evidence type="ECO:0008006" key="4">
    <source>
        <dbReference type="Google" id="ProtNLM"/>
    </source>
</evidence>
<dbReference type="EMBL" id="BAAAMR010000150">
    <property type="protein sequence ID" value="GAA2167898.1"/>
    <property type="molecule type" value="Genomic_DNA"/>
</dbReference>
<name>A0ABN3AHB5_9ACTN</name>
<dbReference type="Proteomes" id="UP001501020">
    <property type="component" value="Unassembled WGS sequence"/>
</dbReference>
<evidence type="ECO:0000256" key="1">
    <source>
        <dbReference type="SAM" id="SignalP"/>
    </source>
</evidence>
<reference evidence="2 3" key="1">
    <citation type="journal article" date="2019" name="Int. J. Syst. Evol. Microbiol.">
        <title>The Global Catalogue of Microorganisms (GCM) 10K type strain sequencing project: providing services to taxonomists for standard genome sequencing and annotation.</title>
        <authorList>
            <consortium name="The Broad Institute Genomics Platform"/>
            <consortium name="The Broad Institute Genome Sequencing Center for Infectious Disease"/>
            <person name="Wu L."/>
            <person name="Ma J."/>
        </authorList>
    </citation>
    <scope>NUCLEOTIDE SEQUENCE [LARGE SCALE GENOMIC DNA]</scope>
    <source>
        <strain evidence="2 3">JCM 13850</strain>
    </source>
</reference>
<comment type="caution">
    <text evidence="2">The sequence shown here is derived from an EMBL/GenBank/DDBJ whole genome shotgun (WGS) entry which is preliminary data.</text>
</comment>
<feature type="chain" id="PRO_5046216138" description="Ig-like domain-containing protein" evidence="1">
    <location>
        <begin position="21"/>
        <end position="103"/>
    </location>
</feature>
<keyword evidence="1" id="KW-0732">Signal</keyword>
<organism evidence="2 3">
    <name type="scientific">Actinomadura napierensis</name>
    <dbReference type="NCBI Taxonomy" id="267854"/>
    <lineage>
        <taxon>Bacteria</taxon>
        <taxon>Bacillati</taxon>
        <taxon>Actinomycetota</taxon>
        <taxon>Actinomycetes</taxon>
        <taxon>Streptosporangiales</taxon>
        <taxon>Thermomonosporaceae</taxon>
        <taxon>Actinomadura</taxon>
    </lineage>
</organism>
<sequence length="103" mass="10882">MLAAAAVVASLGTVPGSADAPSTTYTCDRTFPGHKGKGWGYQHCEGTADAPTRGRIDGPFLIDSRAGDDPTFWCEAGTEENFPAGEAKLPDRVLGFHCERLDP</sequence>
<feature type="signal peptide" evidence="1">
    <location>
        <begin position="1"/>
        <end position="20"/>
    </location>
</feature>
<gene>
    <name evidence="2" type="ORF">GCM10009727_88810</name>
</gene>
<accession>A0ABN3AHB5</accession>
<keyword evidence="3" id="KW-1185">Reference proteome</keyword>
<protein>
    <recommendedName>
        <fullName evidence="4">Ig-like domain-containing protein</fullName>
    </recommendedName>
</protein>
<proteinExistence type="predicted"/>
<evidence type="ECO:0000313" key="3">
    <source>
        <dbReference type="Proteomes" id="UP001501020"/>
    </source>
</evidence>
<evidence type="ECO:0000313" key="2">
    <source>
        <dbReference type="EMBL" id="GAA2167898.1"/>
    </source>
</evidence>